<dbReference type="Proteomes" id="UP000823941">
    <property type="component" value="Chromosome 4"/>
</dbReference>
<feature type="region of interest" description="Disordered" evidence="1">
    <location>
        <begin position="1"/>
        <end position="62"/>
    </location>
</feature>
<sequence length="148" mass="15574">MHTRHEQRGSIQYKHSVSRQLRPAHRLQLYEDGAAPAHAVQPDRGGEGVGAAAEDPYDSSRGDSLVAVSRCRTAGAPRWAANCAPRRSASAPSAPPRSPPHAWMCRSALREALVAGGTLSVLITLTMTSGPAGCPGSEAEYARYASAS</sequence>
<proteinExistence type="predicted"/>
<evidence type="ECO:0000256" key="1">
    <source>
        <dbReference type="SAM" id="MobiDB-lite"/>
    </source>
</evidence>
<feature type="compositionally biased region" description="Polar residues" evidence="1">
    <location>
        <begin position="9"/>
        <end position="19"/>
    </location>
</feature>
<name>A0ABQ7R1S1_PLUXY</name>
<dbReference type="EMBL" id="JAHIBW010000004">
    <property type="protein sequence ID" value="KAG7311257.1"/>
    <property type="molecule type" value="Genomic_DNA"/>
</dbReference>
<accession>A0ABQ7R1S1</accession>
<reference evidence="2 3" key="1">
    <citation type="submission" date="2021-06" db="EMBL/GenBank/DDBJ databases">
        <title>A haploid diamondback moth (Plutella xylostella L.) genome assembly resolves 31 chromosomes and identifies a diamide resistance mutation.</title>
        <authorList>
            <person name="Ward C.M."/>
            <person name="Perry K.D."/>
            <person name="Baker G."/>
            <person name="Powis K."/>
            <person name="Heckel D.G."/>
            <person name="Baxter S.W."/>
        </authorList>
    </citation>
    <scope>NUCLEOTIDE SEQUENCE [LARGE SCALE GENOMIC DNA]</scope>
    <source>
        <strain evidence="2 3">LV</strain>
        <tissue evidence="2">Single pupa</tissue>
    </source>
</reference>
<keyword evidence="3" id="KW-1185">Reference proteome</keyword>
<evidence type="ECO:0000313" key="2">
    <source>
        <dbReference type="EMBL" id="KAG7311257.1"/>
    </source>
</evidence>
<organism evidence="2 3">
    <name type="scientific">Plutella xylostella</name>
    <name type="common">Diamondback moth</name>
    <name type="synonym">Plutella maculipennis</name>
    <dbReference type="NCBI Taxonomy" id="51655"/>
    <lineage>
        <taxon>Eukaryota</taxon>
        <taxon>Metazoa</taxon>
        <taxon>Ecdysozoa</taxon>
        <taxon>Arthropoda</taxon>
        <taxon>Hexapoda</taxon>
        <taxon>Insecta</taxon>
        <taxon>Pterygota</taxon>
        <taxon>Neoptera</taxon>
        <taxon>Endopterygota</taxon>
        <taxon>Lepidoptera</taxon>
        <taxon>Glossata</taxon>
        <taxon>Ditrysia</taxon>
        <taxon>Yponomeutoidea</taxon>
        <taxon>Plutellidae</taxon>
        <taxon>Plutella</taxon>
    </lineage>
</organism>
<comment type="caution">
    <text evidence="2">The sequence shown here is derived from an EMBL/GenBank/DDBJ whole genome shotgun (WGS) entry which is preliminary data.</text>
</comment>
<gene>
    <name evidence="2" type="ORF">JYU34_002288</name>
</gene>
<protein>
    <submittedName>
        <fullName evidence="2">Uncharacterized protein</fullName>
    </submittedName>
</protein>
<evidence type="ECO:0000313" key="3">
    <source>
        <dbReference type="Proteomes" id="UP000823941"/>
    </source>
</evidence>